<dbReference type="PANTHER" id="PTHR10540">
    <property type="entry name" value="EUKARYOTIC TRANSLATION INITIATION FACTOR 3 SUBUNIT F-RELATED"/>
    <property type="match status" value="1"/>
</dbReference>
<protein>
    <recommendedName>
        <fullName evidence="1">EIF3F/CSN6-like C-terminal domain-containing protein</fullName>
    </recommendedName>
</protein>
<dbReference type="InterPro" id="IPR024969">
    <property type="entry name" value="EIF3F/CSN6-like_C"/>
</dbReference>
<accession>A0A7S2DL25</accession>
<proteinExistence type="predicted"/>
<dbReference type="EMBL" id="HBGS01045318">
    <property type="protein sequence ID" value="CAD9457683.1"/>
    <property type="molecule type" value="Transcribed_RNA"/>
</dbReference>
<dbReference type="AlphaFoldDB" id="A0A7S2DL25"/>
<reference evidence="2" key="1">
    <citation type="submission" date="2021-01" db="EMBL/GenBank/DDBJ databases">
        <authorList>
            <person name="Corre E."/>
            <person name="Pelletier E."/>
            <person name="Niang G."/>
            <person name="Scheremetjew M."/>
            <person name="Finn R."/>
            <person name="Kale V."/>
            <person name="Holt S."/>
            <person name="Cochrane G."/>
            <person name="Meng A."/>
            <person name="Brown T."/>
            <person name="Cohen L."/>
        </authorList>
    </citation>
    <scope>NUCLEOTIDE SEQUENCE</scope>
    <source>
        <strain evidence="2">CCMP1381</strain>
    </source>
</reference>
<dbReference type="PANTHER" id="PTHR10540:SF6">
    <property type="entry name" value="EUKARYOTIC TRANSLATION INITIATION FACTOR 3 SUBUNIT F"/>
    <property type="match status" value="1"/>
</dbReference>
<organism evidence="2">
    <name type="scientific">Octactis speculum</name>
    <dbReference type="NCBI Taxonomy" id="3111310"/>
    <lineage>
        <taxon>Eukaryota</taxon>
        <taxon>Sar</taxon>
        <taxon>Stramenopiles</taxon>
        <taxon>Ochrophyta</taxon>
        <taxon>Dictyochophyceae</taxon>
        <taxon>Dictyochales</taxon>
        <taxon>Dictyochaceae</taxon>
        <taxon>Octactis</taxon>
    </lineage>
</organism>
<sequence length="132" mass="14712">MFHQVQVEMSSSDAERICMDRMLKGQAAPFQTSEALSALPHELTSLETSMQRLLGMIELVSNHVDKVVSGEREADNETGRCIADTLASVPRIRPQVFDRIFNDNLQDLLMVSYLSSLTKSQLAIAERLNAAM</sequence>
<evidence type="ECO:0000259" key="1">
    <source>
        <dbReference type="Pfam" id="PF13012"/>
    </source>
</evidence>
<gene>
    <name evidence="2" type="ORF">DSPE1174_LOCUS23405</name>
</gene>
<dbReference type="GO" id="GO:0031369">
    <property type="term" value="F:translation initiation factor binding"/>
    <property type="evidence" value="ECO:0007669"/>
    <property type="project" value="TreeGrafter"/>
</dbReference>
<dbReference type="Pfam" id="PF13012">
    <property type="entry name" value="MitMem_reg"/>
    <property type="match status" value="1"/>
</dbReference>
<feature type="domain" description="EIF3F/CSN6-like C-terminal" evidence="1">
    <location>
        <begin position="13"/>
        <end position="129"/>
    </location>
</feature>
<dbReference type="GO" id="GO:0071541">
    <property type="term" value="C:eukaryotic translation initiation factor 3 complex, eIF3m"/>
    <property type="evidence" value="ECO:0007669"/>
    <property type="project" value="TreeGrafter"/>
</dbReference>
<evidence type="ECO:0000313" key="2">
    <source>
        <dbReference type="EMBL" id="CAD9457683.1"/>
    </source>
</evidence>
<name>A0A7S2DL25_9STRA</name>
<dbReference type="GO" id="GO:0003743">
    <property type="term" value="F:translation initiation factor activity"/>
    <property type="evidence" value="ECO:0007669"/>
    <property type="project" value="TreeGrafter"/>
</dbReference>